<feature type="compositionally biased region" description="Basic and acidic residues" evidence="1">
    <location>
        <begin position="69"/>
        <end position="83"/>
    </location>
</feature>
<proteinExistence type="predicted"/>
<dbReference type="Proteomes" id="UP000556329">
    <property type="component" value="Unassembled WGS sequence"/>
</dbReference>
<evidence type="ECO:0000256" key="1">
    <source>
        <dbReference type="SAM" id="MobiDB-lite"/>
    </source>
</evidence>
<dbReference type="RefSeq" id="WP_184875418.1">
    <property type="nucleotide sequence ID" value="NZ_JACHEF010000005.1"/>
</dbReference>
<sequence length="83" mass="9334">MTDNLERPERLQVMLNEEEFAALDTWRFDKRMPSRAAAVRELLRRGLAAEGFLHASSGTRSGDFGLLKGEQDKPDRKAKASGE</sequence>
<comment type="caution">
    <text evidence="2">The sequence shown here is derived from an EMBL/GenBank/DDBJ whole genome shotgun (WGS) entry which is preliminary data.</text>
</comment>
<evidence type="ECO:0000313" key="2">
    <source>
        <dbReference type="EMBL" id="MBB6412462.1"/>
    </source>
</evidence>
<feature type="region of interest" description="Disordered" evidence="1">
    <location>
        <begin position="55"/>
        <end position="83"/>
    </location>
</feature>
<keyword evidence="3" id="KW-1185">Reference proteome</keyword>
<reference evidence="2 3" key="1">
    <citation type="submission" date="2020-08" db="EMBL/GenBank/DDBJ databases">
        <title>Genomic Encyclopedia of Type Strains, Phase IV (KMG-IV): sequencing the most valuable type-strain genomes for metagenomic binning, comparative biology and taxonomic classification.</title>
        <authorList>
            <person name="Goeker M."/>
        </authorList>
    </citation>
    <scope>NUCLEOTIDE SEQUENCE [LARGE SCALE GENOMIC DNA]</scope>
    <source>
        <strain evidence="2 3">DSM 100039</strain>
    </source>
</reference>
<gene>
    <name evidence="2" type="ORF">HNQ71_005152</name>
</gene>
<dbReference type="AlphaFoldDB" id="A0A841PQW5"/>
<organism evidence="2 3">
    <name type="scientific">Mesorhizobium sangaii</name>
    <dbReference type="NCBI Taxonomy" id="505389"/>
    <lineage>
        <taxon>Bacteria</taxon>
        <taxon>Pseudomonadati</taxon>
        <taxon>Pseudomonadota</taxon>
        <taxon>Alphaproteobacteria</taxon>
        <taxon>Hyphomicrobiales</taxon>
        <taxon>Phyllobacteriaceae</taxon>
        <taxon>Mesorhizobium</taxon>
    </lineage>
</organism>
<protein>
    <submittedName>
        <fullName evidence="2">Uncharacterized protein</fullName>
    </submittedName>
</protein>
<name>A0A841PQW5_9HYPH</name>
<accession>A0A841PQW5</accession>
<dbReference type="EMBL" id="JACHEF010000005">
    <property type="protein sequence ID" value="MBB6412462.1"/>
    <property type="molecule type" value="Genomic_DNA"/>
</dbReference>
<evidence type="ECO:0000313" key="3">
    <source>
        <dbReference type="Proteomes" id="UP000556329"/>
    </source>
</evidence>